<keyword evidence="12 17" id="KW-0238">DNA-binding</keyword>
<evidence type="ECO:0000256" key="18">
    <source>
        <dbReference type="SAM" id="MobiDB-lite"/>
    </source>
</evidence>
<dbReference type="GO" id="GO:0009381">
    <property type="term" value="F:excinuclease ABC activity"/>
    <property type="evidence" value="ECO:0007669"/>
    <property type="project" value="UniProtKB-UniRule"/>
</dbReference>
<protein>
    <recommendedName>
        <fullName evidence="15 17">UvrABC system protein A</fullName>
        <shortName evidence="17">UvrA protein</shortName>
    </recommendedName>
    <alternativeName>
        <fullName evidence="16 17">Excinuclease ABC subunit A</fullName>
    </alternativeName>
</protein>
<dbReference type="InterPro" id="IPR003593">
    <property type="entry name" value="AAA+_ATPase"/>
</dbReference>
<dbReference type="InterPro" id="IPR004602">
    <property type="entry name" value="UvrA"/>
</dbReference>
<keyword evidence="13 17" id="KW-0234">DNA repair</keyword>
<dbReference type="AlphaFoldDB" id="A0A0C1Y2S7"/>
<evidence type="ECO:0000256" key="13">
    <source>
        <dbReference type="ARBA" id="ARBA00023204"/>
    </source>
</evidence>
<accession>A0A0C1Y2S7</accession>
<dbReference type="HAMAP" id="MF_00205">
    <property type="entry name" value="UvrA"/>
    <property type="match status" value="1"/>
</dbReference>
<comment type="similarity">
    <text evidence="14 17">Belongs to the ABC transporter superfamily. UvrA family.</text>
</comment>
<dbReference type="NCBIfam" id="TIGR00630">
    <property type="entry name" value="uvra"/>
    <property type="match status" value="1"/>
</dbReference>
<name>A0A0C1Y2S7_9CYAN</name>
<comment type="caution">
    <text evidence="19">The sequence shown here is derived from an EMBL/GenBank/DDBJ whole genome shotgun (WGS) entry which is preliminary data.</text>
</comment>
<gene>
    <name evidence="17 19" type="primary">uvrA</name>
    <name evidence="19" type="ORF">QQ91_010050</name>
</gene>
<feature type="compositionally biased region" description="Basic and acidic residues" evidence="18">
    <location>
        <begin position="22"/>
        <end position="31"/>
    </location>
</feature>
<evidence type="ECO:0000256" key="14">
    <source>
        <dbReference type="ARBA" id="ARBA00038000"/>
    </source>
</evidence>
<evidence type="ECO:0000256" key="2">
    <source>
        <dbReference type="ARBA" id="ARBA00022490"/>
    </source>
</evidence>
<dbReference type="PROSITE" id="PS50893">
    <property type="entry name" value="ABC_TRANSPORTER_2"/>
    <property type="match status" value="1"/>
</dbReference>
<reference evidence="19" key="1">
    <citation type="submission" date="2014-11" db="EMBL/GenBank/DDBJ databases">
        <authorList>
            <person name="Malar M.C."/>
            <person name="Sen D."/>
            <person name="Tripathy S."/>
        </authorList>
    </citation>
    <scope>NUCLEOTIDE SEQUENCE</scope>
    <source>
        <strain evidence="19">BDU141951</strain>
    </source>
</reference>
<dbReference type="InterPro" id="IPR003439">
    <property type="entry name" value="ABC_transporter-like_ATP-bd"/>
</dbReference>
<evidence type="ECO:0000256" key="12">
    <source>
        <dbReference type="ARBA" id="ARBA00023125"/>
    </source>
</evidence>
<keyword evidence="9 17" id="KW-0862">Zinc</keyword>
<dbReference type="CDD" id="cd03270">
    <property type="entry name" value="ABC_UvrA_I"/>
    <property type="match status" value="1"/>
</dbReference>
<evidence type="ECO:0000256" key="9">
    <source>
        <dbReference type="ARBA" id="ARBA00022833"/>
    </source>
</evidence>
<evidence type="ECO:0000256" key="7">
    <source>
        <dbReference type="ARBA" id="ARBA00022769"/>
    </source>
</evidence>
<feature type="zinc finger region" description="C4-type" evidence="17">
    <location>
        <begin position="814"/>
        <end position="840"/>
    </location>
</feature>
<evidence type="ECO:0000256" key="8">
    <source>
        <dbReference type="ARBA" id="ARBA00022771"/>
    </source>
</evidence>
<feature type="binding site" evidence="17">
    <location>
        <begin position="60"/>
        <end position="67"/>
    </location>
    <ligand>
        <name>ATP</name>
        <dbReference type="ChEBI" id="CHEBI:30616"/>
    </ligand>
</feature>
<evidence type="ECO:0000256" key="3">
    <source>
        <dbReference type="ARBA" id="ARBA00022723"/>
    </source>
</evidence>
<keyword evidence="19" id="KW-0378">Hydrolase</keyword>
<evidence type="ECO:0000256" key="5">
    <source>
        <dbReference type="ARBA" id="ARBA00022741"/>
    </source>
</evidence>
<comment type="subcellular location">
    <subcellularLocation>
        <location evidence="1 17">Cytoplasm</location>
    </subcellularLocation>
</comment>
<evidence type="ECO:0000313" key="19">
    <source>
        <dbReference type="EMBL" id="NEV67458.1"/>
    </source>
</evidence>
<dbReference type="InterPro" id="IPR041552">
    <property type="entry name" value="UvrA_DNA-bd"/>
</dbReference>
<feature type="zinc finger region" description="C4-type" evidence="17">
    <location>
        <begin position="322"/>
        <end position="349"/>
    </location>
</feature>
<keyword evidence="7 17" id="KW-0228">DNA excision</keyword>
<keyword evidence="17" id="KW-0742">SOS response</keyword>
<evidence type="ECO:0000256" key="4">
    <source>
        <dbReference type="ARBA" id="ARBA00022737"/>
    </source>
</evidence>
<dbReference type="PANTHER" id="PTHR43152:SF3">
    <property type="entry name" value="UVRABC SYSTEM PROTEIN A"/>
    <property type="match status" value="1"/>
</dbReference>
<dbReference type="InterPro" id="IPR027417">
    <property type="entry name" value="P-loop_NTPase"/>
</dbReference>
<organism evidence="19">
    <name type="scientific">Lyngbya confervoides BDU141951</name>
    <dbReference type="NCBI Taxonomy" id="1574623"/>
    <lineage>
        <taxon>Bacteria</taxon>
        <taxon>Bacillati</taxon>
        <taxon>Cyanobacteriota</taxon>
        <taxon>Cyanophyceae</taxon>
        <taxon>Oscillatoriophycideae</taxon>
        <taxon>Oscillatoriales</taxon>
        <taxon>Microcoleaceae</taxon>
        <taxon>Lyngbya</taxon>
    </lineage>
</organism>
<evidence type="ECO:0000256" key="15">
    <source>
        <dbReference type="ARBA" id="ARBA00039316"/>
    </source>
</evidence>
<proteinExistence type="inferred from homology"/>
<evidence type="ECO:0000256" key="1">
    <source>
        <dbReference type="ARBA" id="ARBA00004496"/>
    </source>
</evidence>
<dbReference type="GO" id="GO:0005524">
    <property type="term" value="F:ATP binding"/>
    <property type="evidence" value="ECO:0007669"/>
    <property type="project" value="UniProtKB-UniRule"/>
</dbReference>
<evidence type="ECO:0000256" key="10">
    <source>
        <dbReference type="ARBA" id="ARBA00022840"/>
    </source>
</evidence>
<dbReference type="GO" id="GO:0003677">
    <property type="term" value="F:DNA binding"/>
    <property type="evidence" value="ECO:0007669"/>
    <property type="project" value="UniProtKB-UniRule"/>
</dbReference>
<reference evidence="19" key="2">
    <citation type="journal article" date="2015" name="Genome Announc.">
        <title>Draft Genome Sequence of Filamentous Marine Cyanobacterium Lyngbya confervoides Strain BDU141951.</title>
        <authorList>
            <person name="Chandrababunaidu M.M."/>
            <person name="Sen D."/>
            <person name="Tripathy S."/>
        </authorList>
    </citation>
    <scope>NUCLEOTIDE SEQUENCE</scope>
    <source>
        <strain evidence="19">BDU141951</strain>
    </source>
</reference>
<keyword evidence="2 17" id="KW-0963">Cytoplasm</keyword>
<keyword evidence="11 17" id="KW-0267">Excision nuclease</keyword>
<dbReference type="GO" id="GO:0008270">
    <property type="term" value="F:zinc ion binding"/>
    <property type="evidence" value="ECO:0007669"/>
    <property type="project" value="UniProtKB-UniRule"/>
</dbReference>
<evidence type="ECO:0000256" key="17">
    <source>
        <dbReference type="HAMAP-Rule" id="MF_00205"/>
    </source>
</evidence>
<dbReference type="InterPro" id="IPR041102">
    <property type="entry name" value="UvrA_inter"/>
</dbReference>
<dbReference type="Gene3D" id="3.40.50.300">
    <property type="entry name" value="P-loop containing nucleotide triphosphate hydrolases"/>
    <property type="match status" value="3"/>
</dbReference>
<feature type="binding site" evidence="17">
    <location>
        <begin position="715"/>
        <end position="722"/>
    </location>
    <ligand>
        <name>ATP</name>
        <dbReference type="ChEBI" id="CHEBI:30616"/>
    </ligand>
</feature>
<dbReference type="GO" id="GO:0006289">
    <property type="term" value="P:nucleotide-excision repair"/>
    <property type="evidence" value="ECO:0007669"/>
    <property type="project" value="UniProtKB-UniRule"/>
</dbReference>
<dbReference type="Gene3D" id="1.20.1580.10">
    <property type="entry name" value="ABC transporter ATPase like domain"/>
    <property type="match status" value="2"/>
</dbReference>
<dbReference type="GO" id="GO:0016887">
    <property type="term" value="F:ATP hydrolysis activity"/>
    <property type="evidence" value="ECO:0007669"/>
    <property type="project" value="InterPro"/>
</dbReference>
<sequence length="1019" mass="112138">MPRSSSSTEADSQADVNSQNGHHADAAIDDDRIRVRGARQHNLKDIDLELPRNQLIVFTGVSGSGKSSLAFDTIFAEGQRRYVESLSAYARQFLGQVDKPDVDAIEGLSPAISIDQKSTSHNPRSTVGTVTEIYDYLRLLFGRAGEPHCPHCDRSISPQTLDQMLDLVMELPERTRFQILAPVVRGKKGTHQKLLSALAAEGFVRVRIDGDIRDLNDNIELNKNHAHTIEVVVDRLVMKAGLQERLADSLTTCLKRSGGIAVIDVLPDRKADAENKVVPIGAAKNLSDRLPTAAEKGGSYGVQQQEPAAPPRELVFSENFACPEHGAVMEELSPRLFSFNSPYGACPHCHGLGSLRTFTAELVVPDPTLPVYAAIAPWSEKDNTYYFSLLYSVGQAFGFEIQDRWETLTPEQQDIILHGSQEKIYIETDSRYRDKKGYHRAYEGVLPMLERQYREASSETYKQKLEKYLIDQPCEVCHGARLKPESLAVRMGPYGIDDLTDVSVRECLERIKQLVGEADGTPLLSSRQRQIGELVLKEIRARLQFMLDVGLDYLTLHRTAMTLSGGEAQRIRLATQIGSGLTGVLYVLDEPSIGLHQRDNDRLLNTLRHLRDIGNTLIVVEHDEDTIRAADHLVDIGPGAGVHGGNIVAEGDLAALLAAEDSLTGAYLSGRRTIETPKERRKGNKRSLKLINAHRNNLKNIDVEIPLGKLVCVTGVSGSGKSTLVNDLLHKALMHNFGSKIPFPNQLEKIAGLKSIDKAIVIDQSPIGRTPRSNPATYTGVFDVIRDLFATTVEAKARGYKAGQFSFNVKGGRCEACGGQGVNVIEMNFLPDVYVQCEVCKGARYNRETLQVKYKGKTIADVLGMTAEEALAFFENIPKAATRLQTMVDVGLGYVRLGQTAPTLSGGEAQRMKLASELARRATGKTLYLIDEPTTGLSFYDVHKLLDVVQRLVDKGNSVLMIEHNLDVIRCSDWIIDLGPEGGDRGGEVIATGTPEQVAQNPNSYTGKYLARVLEQHAK</sequence>
<dbReference type="Pfam" id="PF17760">
    <property type="entry name" value="UvrA_inter"/>
    <property type="match status" value="1"/>
</dbReference>
<dbReference type="NCBIfam" id="NF001503">
    <property type="entry name" value="PRK00349.1"/>
    <property type="match status" value="1"/>
</dbReference>
<dbReference type="SUPFAM" id="SSF52540">
    <property type="entry name" value="P-loop containing nucleoside triphosphate hydrolases"/>
    <property type="match status" value="2"/>
</dbReference>
<dbReference type="GO" id="GO:0009432">
    <property type="term" value="P:SOS response"/>
    <property type="evidence" value="ECO:0007669"/>
    <property type="project" value="UniProtKB-UniRule"/>
</dbReference>
<keyword evidence="8 17" id="KW-0863">Zinc-finger</keyword>
<keyword evidence="3 17" id="KW-0479">Metal-binding</keyword>
<dbReference type="EMBL" id="JTHE02000003">
    <property type="protein sequence ID" value="NEV67458.1"/>
    <property type="molecule type" value="Genomic_DNA"/>
</dbReference>
<dbReference type="GO" id="GO:0009380">
    <property type="term" value="C:excinuclease repair complex"/>
    <property type="evidence" value="ECO:0007669"/>
    <property type="project" value="InterPro"/>
</dbReference>
<feature type="compositionally biased region" description="Polar residues" evidence="18">
    <location>
        <begin position="1"/>
        <end position="20"/>
    </location>
</feature>
<dbReference type="Gene3D" id="3.30.190.20">
    <property type="match status" value="1"/>
</dbReference>
<dbReference type="PROSITE" id="PS00211">
    <property type="entry name" value="ABC_TRANSPORTER_1"/>
    <property type="match status" value="2"/>
</dbReference>
<comment type="subunit">
    <text evidence="17">Forms a heterotetramer with UvrB during the search for lesions.</text>
</comment>
<keyword evidence="6 17" id="KW-0227">DNA damage</keyword>
<evidence type="ECO:0000256" key="11">
    <source>
        <dbReference type="ARBA" id="ARBA00022881"/>
    </source>
</evidence>
<evidence type="ECO:0000256" key="16">
    <source>
        <dbReference type="ARBA" id="ARBA00042156"/>
    </source>
</evidence>
<dbReference type="GO" id="GO:0005737">
    <property type="term" value="C:cytoplasm"/>
    <property type="evidence" value="ECO:0007669"/>
    <property type="project" value="UniProtKB-SubCell"/>
</dbReference>
<reference evidence="19" key="3">
    <citation type="submission" date="2020-02" db="EMBL/GenBank/DDBJ databases">
        <authorList>
            <person name="Sarangi A.N."/>
            <person name="Ghosh S."/>
            <person name="Mukherjee M."/>
            <person name="Tripathy S."/>
        </authorList>
    </citation>
    <scope>NUCLEOTIDE SEQUENCE</scope>
    <source>
        <strain evidence="19">BDU141951</strain>
    </source>
</reference>
<dbReference type="Pfam" id="PF17755">
    <property type="entry name" value="UvrA_DNA-bind"/>
    <property type="match status" value="1"/>
</dbReference>
<dbReference type="CDD" id="cd03271">
    <property type="entry name" value="ABC_UvrA_II"/>
    <property type="match status" value="1"/>
</dbReference>
<keyword evidence="5 17" id="KW-0547">Nucleotide-binding</keyword>
<keyword evidence="4 17" id="KW-0677">Repeat</keyword>
<dbReference type="InterPro" id="IPR017871">
    <property type="entry name" value="ABC_transporter-like_CS"/>
</dbReference>
<keyword evidence="10 17" id="KW-0067">ATP-binding</keyword>
<dbReference type="SMART" id="SM00382">
    <property type="entry name" value="AAA"/>
    <property type="match status" value="1"/>
</dbReference>
<comment type="function">
    <text evidence="17">The UvrABC repair system catalyzes the recognition and processing of DNA lesions. UvrA is an ATPase and a DNA-binding protein. A damage recognition complex composed of 2 UvrA and 2 UvrB subunits scans DNA for abnormalities. When the presence of a lesion has been verified by UvrB, the UvrA molecules dissociate.</text>
</comment>
<dbReference type="Gene3D" id="1.10.8.280">
    <property type="entry name" value="ABC transporter ATPase domain-like"/>
    <property type="match status" value="1"/>
</dbReference>
<evidence type="ECO:0000256" key="6">
    <source>
        <dbReference type="ARBA" id="ARBA00022763"/>
    </source>
</evidence>
<feature type="region of interest" description="Disordered" evidence="18">
    <location>
        <begin position="1"/>
        <end position="31"/>
    </location>
</feature>
<dbReference type="FunFam" id="1.20.1580.10:FF:000002">
    <property type="entry name" value="UvrABC system protein A"/>
    <property type="match status" value="1"/>
</dbReference>
<dbReference type="PANTHER" id="PTHR43152">
    <property type="entry name" value="UVRABC SYSTEM PROTEIN A"/>
    <property type="match status" value="1"/>
</dbReference>